<proteinExistence type="predicted"/>
<evidence type="ECO:0000313" key="2">
    <source>
        <dbReference type="Proteomes" id="UP000626092"/>
    </source>
</evidence>
<dbReference type="Proteomes" id="UP000626092">
    <property type="component" value="Unassembled WGS sequence"/>
</dbReference>
<name>A0A834LLQ8_RHOSS</name>
<dbReference type="AlphaFoldDB" id="A0A834LLQ8"/>
<keyword evidence="2" id="KW-1185">Reference proteome</keyword>
<accession>A0A834LLQ8</accession>
<organism evidence="1 2">
    <name type="scientific">Rhododendron simsii</name>
    <name type="common">Sims's rhododendron</name>
    <dbReference type="NCBI Taxonomy" id="118357"/>
    <lineage>
        <taxon>Eukaryota</taxon>
        <taxon>Viridiplantae</taxon>
        <taxon>Streptophyta</taxon>
        <taxon>Embryophyta</taxon>
        <taxon>Tracheophyta</taxon>
        <taxon>Spermatophyta</taxon>
        <taxon>Magnoliopsida</taxon>
        <taxon>eudicotyledons</taxon>
        <taxon>Gunneridae</taxon>
        <taxon>Pentapetalae</taxon>
        <taxon>asterids</taxon>
        <taxon>Ericales</taxon>
        <taxon>Ericaceae</taxon>
        <taxon>Ericoideae</taxon>
        <taxon>Rhodoreae</taxon>
        <taxon>Rhododendron</taxon>
    </lineage>
</organism>
<dbReference type="EMBL" id="WJXA01000006">
    <property type="protein sequence ID" value="KAF7141646.1"/>
    <property type="molecule type" value="Genomic_DNA"/>
</dbReference>
<protein>
    <recommendedName>
        <fullName evidence="3">Cytochrome P450</fullName>
    </recommendedName>
</protein>
<gene>
    <name evidence="1" type="ORF">RHSIM_Rhsim06G0187300</name>
</gene>
<sequence>MEATVSSILQSLALATFLTCAWKAVNWVWLRPRQLERCLRDQGFKGNPYRFLYGDYKEFASAIKEARSKPPMESNDNDIVPRVIPFHQYFVNLHGVYVS</sequence>
<reference evidence="1" key="1">
    <citation type="submission" date="2019-11" db="EMBL/GenBank/DDBJ databases">
        <authorList>
            <person name="Liu Y."/>
            <person name="Hou J."/>
            <person name="Li T.-Q."/>
            <person name="Guan C.-H."/>
            <person name="Wu X."/>
            <person name="Wu H.-Z."/>
            <person name="Ling F."/>
            <person name="Zhang R."/>
            <person name="Shi X.-G."/>
            <person name="Ren J.-P."/>
            <person name="Chen E.-F."/>
            <person name="Sun J.-M."/>
        </authorList>
    </citation>
    <scope>NUCLEOTIDE SEQUENCE</scope>
    <source>
        <strain evidence="1">Adult_tree_wgs_1</strain>
        <tissue evidence="1">Leaves</tissue>
    </source>
</reference>
<evidence type="ECO:0000313" key="1">
    <source>
        <dbReference type="EMBL" id="KAF7141646.1"/>
    </source>
</evidence>
<comment type="caution">
    <text evidence="1">The sequence shown here is derived from an EMBL/GenBank/DDBJ whole genome shotgun (WGS) entry which is preliminary data.</text>
</comment>
<evidence type="ECO:0008006" key="3">
    <source>
        <dbReference type="Google" id="ProtNLM"/>
    </source>
</evidence>
<dbReference type="OrthoDB" id="1470350at2759"/>